<proteinExistence type="predicted"/>
<dbReference type="InterPro" id="IPR044824">
    <property type="entry name" value="MAIN-like"/>
</dbReference>
<dbReference type="Proteomes" id="UP000289738">
    <property type="component" value="Chromosome B06"/>
</dbReference>
<dbReference type="Pfam" id="PF10536">
    <property type="entry name" value="PMD"/>
    <property type="match status" value="1"/>
</dbReference>
<dbReference type="PANTHER" id="PTHR46033">
    <property type="entry name" value="PROTEIN MAIN-LIKE 2"/>
    <property type="match status" value="1"/>
</dbReference>
<keyword evidence="3" id="KW-1185">Reference proteome</keyword>
<comment type="caution">
    <text evidence="2">The sequence shown here is derived from an EMBL/GenBank/DDBJ whole genome shotgun (WGS) entry which is preliminary data.</text>
</comment>
<gene>
    <name evidence="2" type="ORF">Ahy_B06g081210</name>
</gene>
<evidence type="ECO:0000313" key="3">
    <source>
        <dbReference type="Proteomes" id="UP000289738"/>
    </source>
</evidence>
<evidence type="ECO:0000313" key="2">
    <source>
        <dbReference type="EMBL" id="RYR02417.1"/>
    </source>
</evidence>
<dbReference type="AlphaFoldDB" id="A0A444YKJ1"/>
<reference evidence="2 3" key="1">
    <citation type="submission" date="2019-01" db="EMBL/GenBank/DDBJ databases">
        <title>Sequencing of cultivated peanut Arachis hypogaea provides insights into genome evolution and oil improvement.</title>
        <authorList>
            <person name="Chen X."/>
        </authorList>
    </citation>
    <scope>NUCLEOTIDE SEQUENCE [LARGE SCALE GENOMIC DNA]</scope>
    <source>
        <strain evidence="3">cv. Fuhuasheng</strain>
        <tissue evidence="2">Leaves</tissue>
    </source>
</reference>
<feature type="domain" description="Aminotransferase-like plant mobile" evidence="1">
    <location>
        <begin position="25"/>
        <end position="98"/>
    </location>
</feature>
<accession>A0A444YKJ1</accession>
<dbReference type="EMBL" id="SDMP01000016">
    <property type="protein sequence ID" value="RYR02417.1"/>
    <property type="molecule type" value="Genomic_DNA"/>
</dbReference>
<protein>
    <recommendedName>
        <fullName evidence="1">Aminotransferase-like plant mobile domain-containing protein</fullName>
    </recommendedName>
</protein>
<organism evidence="2 3">
    <name type="scientific">Arachis hypogaea</name>
    <name type="common">Peanut</name>
    <dbReference type="NCBI Taxonomy" id="3818"/>
    <lineage>
        <taxon>Eukaryota</taxon>
        <taxon>Viridiplantae</taxon>
        <taxon>Streptophyta</taxon>
        <taxon>Embryophyta</taxon>
        <taxon>Tracheophyta</taxon>
        <taxon>Spermatophyta</taxon>
        <taxon>Magnoliopsida</taxon>
        <taxon>eudicotyledons</taxon>
        <taxon>Gunneridae</taxon>
        <taxon>Pentapetalae</taxon>
        <taxon>rosids</taxon>
        <taxon>fabids</taxon>
        <taxon>Fabales</taxon>
        <taxon>Fabaceae</taxon>
        <taxon>Papilionoideae</taxon>
        <taxon>50 kb inversion clade</taxon>
        <taxon>dalbergioids sensu lato</taxon>
        <taxon>Dalbergieae</taxon>
        <taxon>Pterocarpus clade</taxon>
        <taxon>Arachis</taxon>
    </lineage>
</organism>
<name>A0A444YKJ1_ARAHY</name>
<dbReference type="InterPro" id="IPR019557">
    <property type="entry name" value="AminoTfrase-like_pln_mobile"/>
</dbReference>
<dbReference type="GO" id="GO:0010073">
    <property type="term" value="P:meristem maintenance"/>
    <property type="evidence" value="ECO:0007669"/>
    <property type="project" value="InterPro"/>
</dbReference>
<evidence type="ECO:0000259" key="1">
    <source>
        <dbReference type="Pfam" id="PF10536"/>
    </source>
</evidence>
<sequence>MKGREVISNGDIQIPSLGCRRGTVKRYARVYIMMLLSTQLFSDKSNTRMHIQWLPYVARLEDMGGYSWESAVLSWLYCCLFYVTNRNVVRLARPLQLVVSSHESSSNSRILDSMGLTLFNGR</sequence>
<dbReference type="PANTHER" id="PTHR46033:SF8">
    <property type="entry name" value="PROTEIN MAINTENANCE OF MERISTEMS-LIKE"/>
    <property type="match status" value="1"/>
</dbReference>